<evidence type="ECO:0000313" key="1">
    <source>
        <dbReference type="EMBL" id="PRQ47268.1"/>
    </source>
</evidence>
<dbReference type="Pfam" id="PF03087">
    <property type="entry name" value="BPS1"/>
    <property type="match status" value="1"/>
</dbReference>
<dbReference type="Proteomes" id="UP000238479">
    <property type="component" value="Chromosome 2"/>
</dbReference>
<proteinExistence type="predicted"/>
<dbReference type="AlphaFoldDB" id="A0A2P6RLG5"/>
<comment type="caution">
    <text evidence="1">The sequence shown here is derived from an EMBL/GenBank/DDBJ whole genome shotgun (WGS) entry which is preliminary data.</text>
</comment>
<evidence type="ECO:0000313" key="2">
    <source>
        <dbReference type="Proteomes" id="UP000238479"/>
    </source>
</evidence>
<dbReference type="GO" id="GO:0048367">
    <property type="term" value="P:shoot system development"/>
    <property type="evidence" value="ECO:0007669"/>
    <property type="project" value="InterPro"/>
</dbReference>
<dbReference type="EMBL" id="PDCK01000040">
    <property type="protein sequence ID" value="PRQ47268.1"/>
    <property type="molecule type" value="Genomic_DNA"/>
</dbReference>
<accession>A0A2P6RLG5</accession>
<dbReference type="Gramene" id="PRQ47268">
    <property type="protein sequence ID" value="PRQ47268"/>
    <property type="gene ID" value="RchiOBHm_Chr2g0097851"/>
</dbReference>
<sequence>MAQPVRSVSLPSRLNPISQKIESELNKLRTCKSSSPLGSETLLISLSGLAELFNSIEELVQSQLTQQALSHQQCKSLVEETLDGSVWLLDSCGNARDLLLTMKQQVQDLQSALRRRNSSIDSSVHAYLCFRKKAKKNVANSLRELKKMESKFGCFLHMLDVDYNLLIVIRLLRELSAVTISMFQSLFVFLSMPVTTRWSLVSKLKAVTFATASEKDQKVYNEVGTVDVALCSLHKSDAKTDVKMVQLRLETLDCSITGLEAGLERLFRCLLQHRVSLLNLLTP</sequence>
<dbReference type="OMA" id="CTIKEQV"/>
<organism evidence="1 2">
    <name type="scientific">Rosa chinensis</name>
    <name type="common">China rose</name>
    <dbReference type="NCBI Taxonomy" id="74649"/>
    <lineage>
        <taxon>Eukaryota</taxon>
        <taxon>Viridiplantae</taxon>
        <taxon>Streptophyta</taxon>
        <taxon>Embryophyta</taxon>
        <taxon>Tracheophyta</taxon>
        <taxon>Spermatophyta</taxon>
        <taxon>Magnoliopsida</taxon>
        <taxon>eudicotyledons</taxon>
        <taxon>Gunneridae</taxon>
        <taxon>Pentapetalae</taxon>
        <taxon>rosids</taxon>
        <taxon>fabids</taxon>
        <taxon>Rosales</taxon>
        <taxon>Rosaceae</taxon>
        <taxon>Rosoideae</taxon>
        <taxon>Rosoideae incertae sedis</taxon>
        <taxon>Rosa</taxon>
    </lineage>
</organism>
<dbReference type="OrthoDB" id="1701699at2759"/>
<protein>
    <submittedName>
        <fullName evidence="1">Uncharacterized protein</fullName>
    </submittedName>
</protein>
<dbReference type="PANTHER" id="PTHR33070:SF120">
    <property type="entry name" value="EXPRESSED PROTEIN"/>
    <property type="match status" value="1"/>
</dbReference>
<name>A0A2P6RLG5_ROSCH</name>
<dbReference type="STRING" id="74649.A0A2P6RLG5"/>
<dbReference type="PANTHER" id="PTHR33070">
    <property type="entry name" value="OS06G0725500 PROTEIN"/>
    <property type="match status" value="1"/>
</dbReference>
<dbReference type="InterPro" id="IPR004320">
    <property type="entry name" value="BPS1_pln"/>
</dbReference>
<reference evidence="1 2" key="1">
    <citation type="journal article" date="2018" name="Nat. Genet.">
        <title>The Rosa genome provides new insights in the design of modern roses.</title>
        <authorList>
            <person name="Bendahmane M."/>
        </authorList>
    </citation>
    <scope>NUCLEOTIDE SEQUENCE [LARGE SCALE GENOMIC DNA]</scope>
    <source>
        <strain evidence="2">cv. Old Blush</strain>
    </source>
</reference>
<gene>
    <name evidence="1" type="ORF">RchiOBHm_Chr2g0097851</name>
</gene>
<dbReference type="GO" id="GO:0048364">
    <property type="term" value="P:root development"/>
    <property type="evidence" value="ECO:0007669"/>
    <property type="project" value="InterPro"/>
</dbReference>
<keyword evidence="2" id="KW-1185">Reference proteome</keyword>